<feature type="region of interest" description="Disordered" evidence="1">
    <location>
        <begin position="160"/>
        <end position="198"/>
    </location>
</feature>
<evidence type="ECO:0000256" key="1">
    <source>
        <dbReference type="SAM" id="MobiDB-lite"/>
    </source>
</evidence>
<name>A0AAV3UG62_9EURY</name>
<dbReference type="Proteomes" id="UP001501729">
    <property type="component" value="Unassembled WGS sequence"/>
</dbReference>
<dbReference type="AlphaFoldDB" id="A0AAV3UG62"/>
<dbReference type="RefSeq" id="WP_227777126.1">
    <property type="nucleotide sequence ID" value="NZ_CP085302.1"/>
</dbReference>
<accession>A0AAV3UG62</accession>
<protein>
    <submittedName>
        <fullName evidence="2">Uncharacterized protein</fullName>
    </submittedName>
</protein>
<dbReference type="EMBL" id="BAABKX010000002">
    <property type="protein sequence ID" value="GAA5048779.1"/>
    <property type="molecule type" value="Genomic_DNA"/>
</dbReference>
<evidence type="ECO:0000313" key="3">
    <source>
        <dbReference type="Proteomes" id="UP001501729"/>
    </source>
</evidence>
<organism evidence="2 3">
    <name type="scientific">Haladaptatus pallidirubidus</name>
    <dbReference type="NCBI Taxonomy" id="1008152"/>
    <lineage>
        <taxon>Archaea</taxon>
        <taxon>Methanobacteriati</taxon>
        <taxon>Methanobacteriota</taxon>
        <taxon>Stenosarchaea group</taxon>
        <taxon>Halobacteria</taxon>
        <taxon>Halobacteriales</taxon>
        <taxon>Haladaptataceae</taxon>
        <taxon>Haladaptatus</taxon>
    </lineage>
</organism>
<gene>
    <name evidence="2" type="ORF">GCM10025751_20970</name>
</gene>
<sequence length="198" mass="23538">MQVVRVLCDMDQITLRLAEDVLASVEEEAEESDTTRTEYLRDVVESRNEGKKIRDSYEEQLDSLRREHEQKVNELESQHEQKLSELKAEHEQEVNRLEEKVRELQAEHEQKVNELETEHEQEVSELRDRIDALREDREEKIRLEARVDQLERDLKRVREERDSAKARYNEAQGKLKVRNSSDGQDDDSRGFLARLLGR</sequence>
<keyword evidence="3" id="KW-1185">Reference proteome</keyword>
<feature type="compositionally biased region" description="Basic and acidic residues" evidence="1">
    <location>
        <begin position="33"/>
        <end position="55"/>
    </location>
</feature>
<feature type="region of interest" description="Disordered" evidence="1">
    <location>
        <begin position="25"/>
        <end position="55"/>
    </location>
</feature>
<comment type="caution">
    <text evidence="2">The sequence shown here is derived from an EMBL/GenBank/DDBJ whole genome shotgun (WGS) entry which is preliminary data.</text>
</comment>
<dbReference type="GeneID" id="68615820"/>
<reference evidence="2 3" key="1">
    <citation type="journal article" date="2019" name="Int. J. Syst. Evol. Microbiol.">
        <title>The Global Catalogue of Microorganisms (GCM) 10K type strain sequencing project: providing services to taxonomists for standard genome sequencing and annotation.</title>
        <authorList>
            <consortium name="The Broad Institute Genomics Platform"/>
            <consortium name="The Broad Institute Genome Sequencing Center for Infectious Disease"/>
            <person name="Wu L."/>
            <person name="Ma J."/>
        </authorList>
    </citation>
    <scope>NUCLEOTIDE SEQUENCE [LARGE SCALE GENOMIC DNA]</scope>
    <source>
        <strain evidence="2 3">JCM 17504</strain>
    </source>
</reference>
<proteinExistence type="predicted"/>
<evidence type="ECO:0000313" key="2">
    <source>
        <dbReference type="EMBL" id="GAA5048779.1"/>
    </source>
</evidence>